<dbReference type="Gene3D" id="1.25.40.10">
    <property type="entry name" value="Tetratricopeptide repeat domain"/>
    <property type="match status" value="3"/>
</dbReference>
<dbReference type="InterPro" id="IPR011990">
    <property type="entry name" value="TPR-like_helical_dom_sf"/>
</dbReference>
<evidence type="ECO:0000256" key="3">
    <source>
        <dbReference type="SAM" id="MobiDB-lite"/>
    </source>
</evidence>
<dbReference type="EMBL" id="SDOX01000096">
    <property type="protein sequence ID" value="TFJ82638.1"/>
    <property type="molecule type" value="Genomic_DNA"/>
</dbReference>
<evidence type="ECO:0000256" key="1">
    <source>
        <dbReference type="ARBA" id="ARBA00022803"/>
    </source>
</evidence>
<dbReference type="PANTHER" id="PTHR12558:SF36">
    <property type="entry name" value="ANAPHASE-PROMOTING COMPLEX SUBUNIT 7"/>
    <property type="match status" value="1"/>
</dbReference>
<dbReference type="OrthoDB" id="308440at2759"/>
<evidence type="ECO:0000313" key="4">
    <source>
        <dbReference type="EMBL" id="TFJ82638.1"/>
    </source>
</evidence>
<keyword evidence="5" id="KW-1185">Reference proteome</keyword>
<dbReference type="Pfam" id="PF13432">
    <property type="entry name" value="TPR_16"/>
    <property type="match status" value="1"/>
</dbReference>
<evidence type="ECO:0000256" key="2">
    <source>
        <dbReference type="PROSITE-ProRule" id="PRU00339"/>
    </source>
</evidence>
<feature type="region of interest" description="Disordered" evidence="3">
    <location>
        <begin position="244"/>
        <end position="289"/>
    </location>
</feature>
<feature type="compositionally biased region" description="Acidic residues" evidence="3">
    <location>
        <begin position="633"/>
        <end position="659"/>
    </location>
</feature>
<dbReference type="AlphaFoldDB" id="A0A4D9D1V4"/>
<dbReference type="GO" id="GO:0045842">
    <property type="term" value="P:positive regulation of mitotic metaphase/anaphase transition"/>
    <property type="evidence" value="ECO:0007669"/>
    <property type="project" value="TreeGrafter"/>
</dbReference>
<dbReference type="Proteomes" id="UP000355283">
    <property type="component" value="Unassembled WGS sequence"/>
</dbReference>
<dbReference type="SMART" id="SM00028">
    <property type="entry name" value="TPR"/>
    <property type="match status" value="3"/>
</dbReference>
<name>A0A4D9D1V4_9STRA</name>
<dbReference type="Pfam" id="PF13181">
    <property type="entry name" value="TPR_8"/>
    <property type="match status" value="1"/>
</dbReference>
<feature type="compositionally biased region" description="Basic and acidic residues" evidence="3">
    <location>
        <begin position="15"/>
        <end position="24"/>
    </location>
</feature>
<gene>
    <name evidence="4" type="ORF">NSK_006062</name>
</gene>
<organism evidence="4 5">
    <name type="scientific">Nannochloropsis salina CCMP1776</name>
    <dbReference type="NCBI Taxonomy" id="1027361"/>
    <lineage>
        <taxon>Eukaryota</taxon>
        <taxon>Sar</taxon>
        <taxon>Stramenopiles</taxon>
        <taxon>Ochrophyta</taxon>
        <taxon>Eustigmatophyceae</taxon>
        <taxon>Eustigmatales</taxon>
        <taxon>Monodopsidaceae</taxon>
        <taxon>Microchloropsis</taxon>
        <taxon>Microchloropsis salina</taxon>
    </lineage>
</organism>
<sequence>MYADEFSSFAQPTKEALRQERSMDDETADPDATATYHAEDVRLLHHYIRSLIGRKLYDSADLIGGLLLCCTRPAISSHSPSMWDLHATSLELYADSLVGKGERHRALSFYQQADAHRKCAATSSLRCSPTQLLGLPPTSPPCPPPSLPINFKEARCHLSLNKPSQALRALLSVSTSTRESSVPVAVTLGHVYRRLGVQHDAQTAYKDAVCHDPLALEALIGLAKTGMDEEDIWRLVTGPWAPCGGARPEEGVRRGVGKGRGGSEEAKGSSSRRPKGSQAYESVGLRGRSSSDENSVWQVLRTKTLPWLKVWVQAHVALTAQNWAVAAERFGELEVRYFPKSTHCLLQRARAQVGMDLHMDAQQTFGRAVEGEGGGEVMEHMDYYAVVLRQRAAKGELAHLAHRLMDLDTRRPEPWIAAALHSDLKGEKESPLVLVERAIKTDPEHVLGYQVRGTLLLALGKAEAAASSFLQGSRLQKDMNGYKGLVDAYLVQHKFKEALGCAKEAFSAMPKSATAITLVGRVLAQLPEGREKAKRAFQRALSMNASTVDALLALADLHLGAQEYDKCIHLLSSSLQNSGHDFLHTKLGEAYAISGDFSKALACFNTAVSMNPSSAPATAGLEKLEKLLRGVEPEEDGEGEEVDEEVEAEEDDMVEGTTD</sequence>
<accession>A0A4D9D1V4</accession>
<proteinExistence type="predicted"/>
<evidence type="ECO:0008006" key="6">
    <source>
        <dbReference type="Google" id="ProtNLM"/>
    </source>
</evidence>
<reference evidence="4 5" key="1">
    <citation type="submission" date="2019-01" db="EMBL/GenBank/DDBJ databases">
        <title>Nuclear Genome Assembly of the Microalgal Biofuel strain Nannochloropsis salina CCMP1776.</title>
        <authorList>
            <person name="Hovde B."/>
        </authorList>
    </citation>
    <scope>NUCLEOTIDE SEQUENCE [LARGE SCALE GENOMIC DNA]</scope>
    <source>
        <strain evidence="4 5">CCMP1776</strain>
    </source>
</reference>
<dbReference type="InterPro" id="IPR019734">
    <property type="entry name" value="TPR_rpt"/>
</dbReference>
<dbReference type="GO" id="GO:0051301">
    <property type="term" value="P:cell division"/>
    <property type="evidence" value="ECO:0007669"/>
    <property type="project" value="TreeGrafter"/>
</dbReference>
<dbReference type="PROSITE" id="PS50005">
    <property type="entry name" value="TPR"/>
    <property type="match status" value="1"/>
</dbReference>
<protein>
    <recommendedName>
        <fullName evidence="6">Anaphase-promoting complex subunit 7</fullName>
    </recommendedName>
</protein>
<keyword evidence="1 2" id="KW-0802">TPR repeat</keyword>
<feature type="region of interest" description="Disordered" evidence="3">
    <location>
        <begin position="630"/>
        <end position="659"/>
    </location>
</feature>
<dbReference type="GO" id="GO:0016567">
    <property type="term" value="P:protein ubiquitination"/>
    <property type="evidence" value="ECO:0007669"/>
    <property type="project" value="TreeGrafter"/>
</dbReference>
<dbReference type="PANTHER" id="PTHR12558">
    <property type="entry name" value="CELL DIVISION CYCLE 16,23,27"/>
    <property type="match status" value="1"/>
</dbReference>
<feature type="region of interest" description="Disordered" evidence="3">
    <location>
        <begin position="1"/>
        <end position="30"/>
    </location>
</feature>
<feature type="repeat" description="TPR" evidence="2">
    <location>
        <begin position="581"/>
        <end position="614"/>
    </location>
</feature>
<comment type="caution">
    <text evidence="4">The sequence shown here is derived from an EMBL/GenBank/DDBJ whole genome shotgun (WGS) entry which is preliminary data.</text>
</comment>
<evidence type="ECO:0000313" key="5">
    <source>
        <dbReference type="Proteomes" id="UP000355283"/>
    </source>
</evidence>
<dbReference type="GO" id="GO:0005680">
    <property type="term" value="C:anaphase-promoting complex"/>
    <property type="evidence" value="ECO:0007669"/>
    <property type="project" value="TreeGrafter"/>
</dbReference>
<dbReference type="SUPFAM" id="SSF48452">
    <property type="entry name" value="TPR-like"/>
    <property type="match status" value="2"/>
</dbReference>